<evidence type="ECO:0000313" key="2">
    <source>
        <dbReference type="Proteomes" id="UP000065641"/>
    </source>
</evidence>
<name>A0A0S2KEZ0_9GAMM</name>
<reference evidence="1 2" key="1">
    <citation type="submission" date="2015-11" db="EMBL/GenBank/DDBJ databases">
        <authorList>
            <person name="Zhang Y."/>
            <person name="Guo Z."/>
        </authorList>
    </citation>
    <scope>NUCLEOTIDE SEQUENCE [LARGE SCALE GENOMIC DNA]</scope>
    <source>
        <strain evidence="1 2">KCTC 32221</strain>
    </source>
</reference>
<sequence>MSRTRLQRQIAKKMMRQGAWKETRAVLRLALKLRLKFGRWMSIEQASRAIK</sequence>
<dbReference type="RefSeq" id="WP_156412714.1">
    <property type="nucleotide sequence ID" value="NZ_CP013189.1"/>
</dbReference>
<dbReference type="KEGG" id="pspi:PS2015_1970"/>
<dbReference type="STRING" id="1249552.PS2015_1970"/>
<proteinExistence type="predicted"/>
<organism evidence="1 2">
    <name type="scientific">Pseudohongiella spirulinae</name>
    <dbReference type="NCBI Taxonomy" id="1249552"/>
    <lineage>
        <taxon>Bacteria</taxon>
        <taxon>Pseudomonadati</taxon>
        <taxon>Pseudomonadota</taxon>
        <taxon>Gammaproteobacteria</taxon>
        <taxon>Pseudomonadales</taxon>
        <taxon>Pseudohongiellaceae</taxon>
        <taxon>Pseudohongiella</taxon>
    </lineage>
</organism>
<keyword evidence="2" id="KW-1185">Reference proteome</keyword>
<dbReference type="EMBL" id="CP013189">
    <property type="protein sequence ID" value="ALO46612.1"/>
    <property type="molecule type" value="Genomic_DNA"/>
</dbReference>
<accession>A0A0S2KEZ0</accession>
<dbReference type="AlphaFoldDB" id="A0A0S2KEZ0"/>
<evidence type="ECO:0000313" key="1">
    <source>
        <dbReference type="EMBL" id="ALO46612.1"/>
    </source>
</evidence>
<gene>
    <name evidence="1" type="ORF">PS2015_1970</name>
</gene>
<dbReference type="Proteomes" id="UP000065641">
    <property type="component" value="Chromosome"/>
</dbReference>
<protein>
    <submittedName>
        <fullName evidence="1">Uncharacterized protein</fullName>
    </submittedName>
</protein>